<evidence type="ECO:0000313" key="10">
    <source>
        <dbReference type="EMBL" id="CAH2237287.1"/>
    </source>
</evidence>
<dbReference type="PANTHER" id="PTHR10071">
    <property type="entry name" value="TRANSCRIPTION FACTOR GATA FAMILY MEMBER"/>
    <property type="match status" value="1"/>
</dbReference>
<evidence type="ECO:0000256" key="8">
    <source>
        <dbReference type="PROSITE-ProRule" id="PRU00094"/>
    </source>
</evidence>
<reference evidence="10" key="1">
    <citation type="submission" date="2022-03" db="EMBL/GenBank/DDBJ databases">
        <authorList>
            <person name="Lindestad O."/>
        </authorList>
    </citation>
    <scope>NUCLEOTIDE SEQUENCE</scope>
</reference>
<dbReference type="PANTHER" id="PTHR10071:SF281">
    <property type="entry name" value="BOX A-BINDING FACTOR-RELATED"/>
    <property type="match status" value="1"/>
</dbReference>
<evidence type="ECO:0000256" key="1">
    <source>
        <dbReference type="ARBA" id="ARBA00004123"/>
    </source>
</evidence>
<sequence length="261" mass="28225">MNCHTRRDSALESPPVYCLPSPGAQQVTLYSHGNAVQYKVGGEHYLAGAGGVEYVPVSGYEGGLLVESYPAQAWPAQHLLPVDDSFDPNMAGMGDVKECVNCAAAATPLWRRDGTGHYLCNACGLYTRINGVNRPPLKGQKAKPQQALLRFRKSSIKVYYIFIQRPLEGTSDAYCYVGPPLSLVNTTAPQPSNGNRRVGVTCANCRTSNTTLWRRNNNGEPVCNACGLYYKLHNDDRSAAGDYEEFPAAGGSCRSCAAPLL</sequence>
<dbReference type="AlphaFoldDB" id="A0A8S4RHU0"/>
<dbReference type="InterPro" id="IPR000679">
    <property type="entry name" value="Znf_GATA"/>
</dbReference>
<evidence type="ECO:0000256" key="3">
    <source>
        <dbReference type="ARBA" id="ARBA00022771"/>
    </source>
</evidence>
<organism evidence="10 11">
    <name type="scientific">Pararge aegeria aegeria</name>
    <dbReference type="NCBI Taxonomy" id="348720"/>
    <lineage>
        <taxon>Eukaryota</taxon>
        <taxon>Metazoa</taxon>
        <taxon>Ecdysozoa</taxon>
        <taxon>Arthropoda</taxon>
        <taxon>Hexapoda</taxon>
        <taxon>Insecta</taxon>
        <taxon>Pterygota</taxon>
        <taxon>Neoptera</taxon>
        <taxon>Endopterygota</taxon>
        <taxon>Lepidoptera</taxon>
        <taxon>Glossata</taxon>
        <taxon>Ditrysia</taxon>
        <taxon>Papilionoidea</taxon>
        <taxon>Nymphalidae</taxon>
        <taxon>Satyrinae</taxon>
        <taxon>Satyrini</taxon>
        <taxon>Parargina</taxon>
        <taxon>Pararge</taxon>
    </lineage>
</organism>
<dbReference type="PRINTS" id="PR00619">
    <property type="entry name" value="GATAZNFINGER"/>
</dbReference>
<dbReference type="CDD" id="cd00202">
    <property type="entry name" value="ZnF_GATA"/>
    <property type="match status" value="2"/>
</dbReference>
<dbReference type="Pfam" id="PF00320">
    <property type="entry name" value="GATA"/>
    <property type="match status" value="2"/>
</dbReference>
<keyword evidence="6" id="KW-0804">Transcription</keyword>
<keyword evidence="7" id="KW-0539">Nucleus</keyword>
<comment type="caution">
    <text evidence="10">The sequence shown here is derived from an EMBL/GenBank/DDBJ whole genome shotgun (WGS) entry which is preliminary data.</text>
</comment>
<dbReference type="GO" id="GO:0045165">
    <property type="term" value="P:cell fate commitment"/>
    <property type="evidence" value="ECO:0007669"/>
    <property type="project" value="TreeGrafter"/>
</dbReference>
<evidence type="ECO:0000256" key="4">
    <source>
        <dbReference type="ARBA" id="ARBA00022833"/>
    </source>
</evidence>
<dbReference type="PROSITE" id="PS50114">
    <property type="entry name" value="GATA_ZN_FINGER_2"/>
    <property type="match status" value="2"/>
</dbReference>
<keyword evidence="11" id="KW-1185">Reference proteome</keyword>
<keyword evidence="3 8" id="KW-0863">Zinc-finger</keyword>
<feature type="domain" description="GATA-type" evidence="9">
    <location>
        <begin position="93"/>
        <end position="152"/>
    </location>
</feature>
<dbReference type="GO" id="GO:0000981">
    <property type="term" value="F:DNA-binding transcription factor activity, RNA polymerase II-specific"/>
    <property type="evidence" value="ECO:0007669"/>
    <property type="project" value="TreeGrafter"/>
</dbReference>
<dbReference type="GO" id="GO:0045944">
    <property type="term" value="P:positive regulation of transcription by RNA polymerase II"/>
    <property type="evidence" value="ECO:0007669"/>
    <property type="project" value="TreeGrafter"/>
</dbReference>
<dbReference type="GO" id="GO:0000978">
    <property type="term" value="F:RNA polymerase II cis-regulatory region sequence-specific DNA binding"/>
    <property type="evidence" value="ECO:0007669"/>
    <property type="project" value="TreeGrafter"/>
</dbReference>
<proteinExistence type="predicted"/>
<dbReference type="EMBL" id="CAKXAJ010025257">
    <property type="protein sequence ID" value="CAH2237287.1"/>
    <property type="molecule type" value="Genomic_DNA"/>
</dbReference>
<keyword evidence="2" id="KW-0479">Metal-binding</keyword>
<dbReference type="PROSITE" id="PS00344">
    <property type="entry name" value="GATA_ZN_FINGER_1"/>
    <property type="match status" value="2"/>
</dbReference>
<dbReference type="Gene3D" id="3.30.50.10">
    <property type="entry name" value="Erythroid Transcription Factor GATA-1, subunit A"/>
    <property type="match status" value="2"/>
</dbReference>
<accession>A0A8S4RHU0</accession>
<gene>
    <name evidence="10" type="primary">jg15748</name>
    <name evidence="10" type="ORF">PAEG_LOCUS14582</name>
</gene>
<name>A0A8S4RHU0_9NEOP</name>
<keyword evidence="4" id="KW-0862">Zinc</keyword>
<evidence type="ECO:0000259" key="9">
    <source>
        <dbReference type="PROSITE" id="PS50114"/>
    </source>
</evidence>
<dbReference type="SUPFAM" id="SSF57716">
    <property type="entry name" value="Glucocorticoid receptor-like (DNA-binding domain)"/>
    <property type="match status" value="2"/>
</dbReference>
<evidence type="ECO:0000256" key="7">
    <source>
        <dbReference type="ARBA" id="ARBA00023242"/>
    </source>
</evidence>
<evidence type="ECO:0000256" key="5">
    <source>
        <dbReference type="ARBA" id="ARBA00023015"/>
    </source>
</evidence>
<dbReference type="GO" id="GO:0008270">
    <property type="term" value="F:zinc ion binding"/>
    <property type="evidence" value="ECO:0007669"/>
    <property type="project" value="UniProtKB-KW"/>
</dbReference>
<evidence type="ECO:0000256" key="6">
    <source>
        <dbReference type="ARBA" id="ARBA00023163"/>
    </source>
</evidence>
<evidence type="ECO:0000256" key="2">
    <source>
        <dbReference type="ARBA" id="ARBA00022723"/>
    </source>
</evidence>
<dbReference type="OrthoDB" id="515401at2759"/>
<dbReference type="InterPro" id="IPR039355">
    <property type="entry name" value="Transcription_factor_GATA"/>
</dbReference>
<feature type="domain" description="GATA-type" evidence="9">
    <location>
        <begin position="196"/>
        <end position="237"/>
    </location>
</feature>
<dbReference type="GO" id="GO:0000122">
    <property type="term" value="P:negative regulation of transcription by RNA polymerase II"/>
    <property type="evidence" value="ECO:0007669"/>
    <property type="project" value="TreeGrafter"/>
</dbReference>
<dbReference type="Proteomes" id="UP000838756">
    <property type="component" value="Unassembled WGS sequence"/>
</dbReference>
<dbReference type="GO" id="GO:0005634">
    <property type="term" value="C:nucleus"/>
    <property type="evidence" value="ECO:0007669"/>
    <property type="project" value="UniProtKB-SubCell"/>
</dbReference>
<keyword evidence="5" id="KW-0805">Transcription regulation</keyword>
<protein>
    <submittedName>
        <fullName evidence="10">Jg15748 protein</fullName>
    </submittedName>
</protein>
<evidence type="ECO:0000313" key="11">
    <source>
        <dbReference type="Proteomes" id="UP000838756"/>
    </source>
</evidence>
<comment type="subcellular location">
    <subcellularLocation>
        <location evidence="1">Nucleus</location>
    </subcellularLocation>
</comment>
<dbReference type="InterPro" id="IPR013088">
    <property type="entry name" value="Znf_NHR/GATA"/>
</dbReference>
<dbReference type="SMART" id="SM00401">
    <property type="entry name" value="ZnF_GATA"/>
    <property type="match status" value="2"/>
</dbReference>